<dbReference type="PANTHER" id="PTHR47332">
    <property type="entry name" value="SET DOMAIN-CONTAINING PROTEIN 5"/>
    <property type="match status" value="1"/>
</dbReference>
<evidence type="ECO:0000313" key="1">
    <source>
        <dbReference type="EMBL" id="KAH7062511.1"/>
    </source>
</evidence>
<dbReference type="EMBL" id="JAGTJR010000003">
    <property type="protein sequence ID" value="KAH7062511.1"/>
    <property type="molecule type" value="Genomic_DNA"/>
</dbReference>
<dbReference type="PANTHER" id="PTHR47332:SF6">
    <property type="entry name" value="SET DOMAIN-CONTAINING PROTEIN"/>
    <property type="match status" value="1"/>
</dbReference>
<accession>A0ABQ8GTD5</accession>
<comment type="caution">
    <text evidence="1">The sequence shown here is derived from an EMBL/GenBank/DDBJ whole genome shotgun (WGS) entry which is preliminary data.</text>
</comment>
<feature type="non-terminal residue" evidence="1">
    <location>
        <position position="1"/>
    </location>
</feature>
<reference evidence="1 2" key="1">
    <citation type="journal article" date="2021" name="Nat. Commun.">
        <title>Genetic determinants of endophytism in the Arabidopsis root mycobiome.</title>
        <authorList>
            <person name="Mesny F."/>
            <person name="Miyauchi S."/>
            <person name="Thiergart T."/>
            <person name="Pickel B."/>
            <person name="Atanasova L."/>
            <person name="Karlsson M."/>
            <person name="Huettel B."/>
            <person name="Barry K.W."/>
            <person name="Haridas S."/>
            <person name="Chen C."/>
            <person name="Bauer D."/>
            <person name="Andreopoulos W."/>
            <person name="Pangilinan J."/>
            <person name="LaButti K."/>
            <person name="Riley R."/>
            <person name="Lipzen A."/>
            <person name="Clum A."/>
            <person name="Drula E."/>
            <person name="Henrissat B."/>
            <person name="Kohler A."/>
            <person name="Grigoriev I.V."/>
            <person name="Martin F.M."/>
            <person name="Hacquard S."/>
        </authorList>
    </citation>
    <scope>NUCLEOTIDE SEQUENCE [LARGE SCALE GENOMIC DNA]</scope>
    <source>
        <strain evidence="1 2">MPI-SDFR-AT-0080</strain>
    </source>
</reference>
<dbReference type="InterPro" id="IPR053185">
    <property type="entry name" value="SET_domain_protein"/>
</dbReference>
<name>A0ABQ8GTD5_9PEZI</name>
<protein>
    <submittedName>
        <fullName evidence="1">Uncharacterized protein</fullName>
    </submittedName>
</protein>
<proteinExistence type="predicted"/>
<organism evidence="1 2">
    <name type="scientific">Macrophomina phaseolina</name>
    <dbReference type="NCBI Taxonomy" id="35725"/>
    <lineage>
        <taxon>Eukaryota</taxon>
        <taxon>Fungi</taxon>
        <taxon>Dikarya</taxon>
        <taxon>Ascomycota</taxon>
        <taxon>Pezizomycotina</taxon>
        <taxon>Dothideomycetes</taxon>
        <taxon>Dothideomycetes incertae sedis</taxon>
        <taxon>Botryosphaeriales</taxon>
        <taxon>Botryosphaeriaceae</taxon>
        <taxon>Macrophomina</taxon>
    </lineage>
</organism>
<dbReference type="Proteomes" id="UP000774617">
    <property type="component" value="Unassembled WGS sequence"/>
</dbReference>
<keyword evidence="2" id="KW-1185">Reference proteome</keyword>
<evidence type="ECO:0000313" key="2">
    <source>
        <dbReference type="Proteomes" id="UP000774617"/>
    </source>
</evidence>
<sequence length="169" mass="19156">PWTHTPLCMTLGLGEVCTFTSTEFARGRGILIITSPNHAQNISRLTAFLDAESYDNYDDNPAFIEAAIPGRGIGLRAELPIQLRERIMSFTPIVLFNYQPRHQASPEQRLQLEEMAIHQLGHHQQEHFFSLHRTSRDNQIDDIIKNNAFSYDDIGTDTEPLLSLVPEAV</sequence>
<gene>
    <name evidence="1" type="ORF">B0J12DRAFT_563464</name>
</gene>